<keyword evidence="2" id="KW-1185">Reference proteome</keyword>
<dbReference type="Proteomes" id="UP001232493">
    <property type="component" value="Chromosome"/>
</dbReference>
<accession>A0ABY8PPP0</accession>
<organism evidence="1 2">
    <name type="scientific">Marinitoga aeolica</name>
    <dbReference type="NCBI Taxonomy" id="2809031"/>
    <lineage>
        <taxon>Bacteria</taxon>
        <taxon>Thermotogati</taxon>
        <taxon>Thermotogota</taxon>
        <taxon>Thermotogae</taxon>
        <taxon>Petrotogales</taxon>
        <taxon>Petrotogaceae</taxon>
        <taxon>Marinitoga</taxon>
    </lineage>
</organism>
<dbReference type="EMBL" id="CP069362">
    <property type="protein sequence ID" value="WGS64603.1"/>
    <property type="molecule type" value="Genomic_DNA"/>
</dbReference>
<evidence type="ECO:0000313" key="2">
    <source>
        <dbReference type="Proteomes" id="UP001232493"/>
    </source>
</evidence>
<evidence type="ECO:0000313" key="1">
    <source>
        <dbReference type="EMBL" id="WGS64603.1"/>
    </source>
</evidence>
<dbReference type="RefSeq" id="WP_280998389.1">
    <property type="nucleotide sequence ID" value="NZ_CP069362.1"/>
</dbReference>
<name>A0ABY8PPP0_9BACT</name>
<sequence length="85" mass="10141">MDKYEIEVLEIKGEKIETWKFKINTDNKDSVKLLKEIVDYINGTNLKLVIDPIDEIFANIYLYPQDIFTPIDKDFFIERINKIVE</sequence>
<reference evidence="1 2" key="1">
    <citation type="submission" date="2021-02" db="EMBL/GenBank/DDBJ databases">
        <title>Characterization of Marinitoga sp. nov. str. BP5-C20A.</title>
        <authorList>
            <person name="Erauso G."/>
            <person name="Postec A."/>
        </authorList>
    </citation>
    <scope>NUCLEOTIDE SEQUENCE [LARGE SCALE GENOMIC DNA]</scope>
    <source>
        <strain evidence="1 2">BP5-C20A</strain>
    </source>
</reference>
<protein>
    <submittedName>
        <fullName evidence="1">Uncharacterized protein</fullName>
    </submittedName>
</protein>
<gene>
    <name evidence="1" type="ORF">JRV97_09540</name>
</gene>
<proteinExistence type="predicted"/>